<dbReference type="Pfam" id="PF00067">
    <property type="entry name" value="p450"/>
    <property type="match status" value="1"/>
</dbReference>
<reference evidence="10" key="1">
    <citation type="submission" date="2023-06" db="EMBL/GenBank/DDBJ databases">
        <title>Genome-scale phylogeny and comparative genomics of the fungal order Sordariales.</title>
        <authorList>
            <consortium name="Lawrence Berkeley National Laboratory"/>
            <person name="Hensen N."/>
            <person name="Bonometti L."/>
            <person name="Westerberg I."/>
            <person name="Brannstrom I.O."/>
            <person name="Guillou S."/>
            <person name="Cros-Aarteil S."/>
            <person name="Calhoun S."/>
            <person name="Haridas S."/>
            <person name="Kuo A."/>
            <person name="Mondo S."/>
            <person name="Pangilinan J."/>
            <person name="Riley R."/>
            <person name="Labutti K."/>
            <person name="Andreopoulos B."/>
            <person name="Lipzen A."/>
            <person name="Chen C."/>
            <person name="Yanf M."/>
            <person name="Daum C."/>
            <person name="Ng V."/>
            <person name="Clum A."/>
            <person name="Steindorff A."/>
            <person name="Ohm R."/>
            <person name="Martin F."/>
            <person name="Silar P."/>
            <person name="Natvig D."/>
            <person name="Lalanne C."/>
            <person name="Gautier V."/>
            <person name="Ament-Velasquez S.L."/>
            <person name="Kruys A."/>
            <person name="Hutchinson M.I."/>
            <person name="Powell A.J."/>
            <person name="Barry K."/>
            <person name="Miller A.N."/>
            <person name="Grigoriev I.V."/>
            <person name="Debuchy R."/>
            <person name="Gladieux P."/>
            <person name="Thoren M.H."/>
            <person name="Johannesson H."/>
        </authorList>
    </citation>
    <scope>NUCLEOTIDE SEQUENCE</scope>
    <source>
        <strain evidence="10">CBS 606.72</strain>
    </source>
</reference>
<dbReference type="Proteomes" id="UP001175000">
    <property type="component" value="Unassembled WGS sequence"/>
</dbReference>
<comment type="cofactor">
    <cofactor evidence="1 7">
        <name>heme</name>
        <dbReference type="ChEBI" id="CHEBI:30413"/>
    </cofactor>
</comment>
<dbReference type="EMBL" id="JAULSU010000007">
    <property type="protein sequence ID" value="KAK0612182.1"/>
    <property type="molecule type" value="Genomic_DNA"/>
</dbReference>
<name>A0AA39TTN6_9PEZI</name>
<evidence type="ECO:0000313" key="10">
    <source>
        <dbReference type="EMBL" id="KAK0612182.1"/>
    </source>
</evidence>
<accession>A0AA39TTN6</accession>
<feature type="region of interest" description="Disordered" evidence="8">
    <location>
        <begin position="488"/>
        <end position="510"/>
    </location>
</feature>
<comment type="similarity">
    <text evidence="2">Belongs to the cytochrome P450 family.</text>
</comment>
<dbReference type="CDD" id="cd11040">
    <property type="entry name" value="CYP7_CYP8-like"/>
    <property type="match status" value="1"/>
</dbReference>
<dbReference type="PANTHER" id="PTHR24304">
    <property type="entry name" value="CYTOCHROME P450 FAMILY 7"/>
    <property type="match status" value="1"/>
</dbReference>
<dbReference type="SUPFAM" id="SSF48264">
    <property type="entry name" value="Cytochrome P450"/>
    <property type="match status" value="1"/>
</dbReference>
<feature type="transmembrane region" description="Helical" evidence="9">
    <location>
        <begin position="20"/>
        <end position="38"/>
    </location>
</feature>
<dbReference type="PANTHER" id="PTHR24304:SF2">
    <property type="entry name" value="24-HYDROXYCHOLESTEROL 7-ALPHA-HYDROXYLASE"/>
    <property type="match status" value="1"/>
</dbReference>
<keyword evidence="4 7" id="KW-0479">Metal-binding</keyword>
<dbReference type="Gene3D" id="1.10.630.10">
    <property type="entry name" value="Cytochrome P450"/>
    <property type="match status" value="1"/>
</dbReference>
<keyword evidence="5 7" id="KW-0408">Iron</keyword>
<dbReference type="InterPro" id="IPR050529">
    <property type="entry name" value="CYP450_sterol_14alpha_dmase"/>
</dbReference>
<dbReference type="InterPro" id="IPR002403">
    <property type="entry name" value="Cyt_P450_E_grp-IV"/>
</dbReference>
<dbReference type="InterPro" id="IPR001128">
    <property type="entry name" value="Cyt_P450"/>
</dbReference>
<evidence type="ECO:0000256" key="7">
    <source>
        <dbReference type="PIRSR" id="PIRSR602403-1"/>
    </source>
</evidence>
<feature type="binding site" description="axial binding residue" evidence="7">
    <location>
        <position position="455"/>
    </location>
    <ligand>
        <name>heme</name>
        <dbReference type="ChEBI" id="CHEBI:30413"/>
    </ligand>
    <ligandPart>
        <name>Fe</name>
        <dbReference type="ChEBI" id="CHEBI:18248"/>
    </ligandPart>
</feature>
<sequence>MNVTTSSMESLWGLGDSYRLAATTVLALTVLLAVYFFGTGREKTKNPPMLDEIIPFFSNTFQFAANRTNFLARTYKALETRNILGFYLGGNKSFLLTGGQNTQAFFRNSPSIGFERSFLYAFQNMTGATPDDLAKFANDKSGRSNTPLPGTEDTGNMYQQFFSEEMDAHFPLGEWTEVNMLAMLKLRMTKAGILTFQGKRIFEAVPDIIDLAWEFDAISQNIFFGPPKWLFRGSYAIRDRFSGAVARFQDDAMERFDWDGADAEADWEPVFGSRFSREFARWMRDSGFSSFTRGGLVGTVGIIATNANTIPVATWALIHILTNPHLLPHLRSELTPATTSDPATGTPKFDIPTLLSTPLLQSIYTETLRLHVSVMITRDVVAPFDVEGYVLPKGSILQAPMGFAHLREGVWGVEGHPASEFWAERHLKTVNGERVFEMAGKGADFSPYGGGIPMCPGRHFAKQEIMLTVAMLVSKFEFEFVEWVKKDGTRSDRPPKNDSRYEASGGMPPDVDMKVRMKRIW</sequence>
<evidence type="ECO:0000256" key="2">
    <source>
        <dbReference type="ARBA" id="ARBA00010617"/>
    </source>
</evidence>
<evidence type="ECO:0000256" key="9">
    <source>
        <dbReference type="SAM" id="Phobius"/>
    </source>
</evidence>
<dbReference type="InterPro" id="IPR036396">
    <property type="entry name" value="Cyt_P450_sf"/>
</dbReference>
<dbReference type="AlphaFoldDB" id="A0AA39TTN6"/>
<evidence type="ECO:0000256" key="5">
    <source>
        <dbReference type="ARBA" id="ARBA00023004"/>
    </source>
</evidence>
<evidence type="ECO:0000256" key="1">
    <source>
        <dbReference type="ARBA" id="ARBA00001971"/>
    </source>
</evidence>
<keyword evidence="9" id="KW-1133">Transmembrane helix</keyword>
<keyword evidence="11" id="KW-1185">Reference proteome</keyword>
<keyword evidence="3 7" id="KW-0349">Heme</keyword>
<dbReference type="PRINTS" id="PR00465">
    <property type="entry name" value="EP450IV"/>
</dbReference>
<gene>
    <name evidence="10" type="ORF">B0T14DRAFT_595849</name>
</gene>
<keyword evidence="9" id="KW-0812">Transmembrane</keyword>
<evidence type="ECO:0000256" key="3">
    <source>
        <dbReference type="ARBA" id="ARBA00022617"/>
    </source>
</evidence>
<organism evidence="10 11">
    <name type="scientific">Immersiella caudata</name>
    <dbReference type="NCBI Taxonomy" id="314043"/>
    <lineage>
        <taxon>Eukaryota</taxon>
        <taxon>Fungi</taxon>
        <taxon>Dikarya</taxon>
        <taxon>Ascomycota</taxon>
        <taxon>Pezizomycotina</taxon>
        <taxon>Sordariomycetes</taxon>
        <taxon>Sordariomycetidae</taxon>
        <taxon>Sordariales</taxon>
        <taxon>Lasiosphaeriaceae</taxon>
        <taxon>Immersiella</taxon>
    </lineage>
</organism>
<proteinExistence type="inferred from homology"/>
<evidence type="ECO:0000256" key="6">
    <source>
        <dbReference type="ARBA" id="ARBA00023033"/>
    </source>
</evidence>
<dbReference type="GO" id="GO:0016705">
    <property type="term" value="F:oxidoreductase activity, acting on paired donors, with incorporation or reduction of molecular oxygen"/>
    <property type="evidence" value="ECO:0007669"/>
    <property type="project" value="InterPro"/>
</dbReference>
<evidence type="ECO:0000256" key="4">
    <source>
        <dbReference type="ARBA" id="ARBA00022723"/>
    </source>
</evidence>
<keyword evidence="6" id="KW-0560">Oxidoreductase</keyword>
<comment type="caution">
    <text evidence="10">The sequence shown here is derived from an EMBL/GenBank/DDBJ whole genome shotgun (WGS) entry which is preliminary data.</text>
</comment>
<dbReference type="GO" id="GO:0020037">
    <property type="term" value="F:heme binding"/>
    <property type="evidence" value="ECO:0007669"/>
    <property type="project" value="InterPro"/>
</dbReference>
<dbReference type="GO" id="GO:0005506">
    <property type="term" value="F:iron ion binding"/>
    <property type="evidence" value="ECO:0007669"/>
    <property type="project" value="InterPro"/>
</dbReference>
<keyword evidence="9" id="KW-0472">Membrane</keyword>
<keyword evidence="6" id="KW-0503">Monooxygenase</keyword>
<feature type="compositionally biased region" description="Basic and acidic residues" evidence="8">
    <location>
        <begin position="488"/>
        <end position="501"/>
    </location>
</feature>
<evidence type="ECO:0000256" key="8">
    <source>
        <dbReference type="SAM" id="MobiDB-lite"/>
    </source>
</evidence>
<protein>
    <submittedName>
        <fullName evidence="10">Cytochrome P450</fullName>
    </submittedName>
</protein>
<evidence type="ECO:0000313" key="11">
    <source>
        <dbReference type="Proteomes" id="UP001175000"/>
    </source>
</evidence>
<dbReference type="GO" id="GO:0008395">
    <property type="term" value="F:steroid hydroxylase activity"/>
    <property type="evidence" value="ECO:0007669"/>
    <property type="project" value="TreeGrafter"/>
</dbReference>